<accession>K0IKL2</accession>
<dbReference type="GeneID" id="13794928"/>
<dbReference type="Proteomes" id="UP000008037">
    <property type="component" value="Chromosome"/>
</dbReference>
<organism evidence="1 2">
    <name type="scientific">Nitrososphaera gargensis (strain Ga9.2)</name>
    <dbReference type="NCBI Taxonomy" id="1237085"/>
    <lineage>
        <taxon>Archaea</taxon>
        <taxon>Nitrososphaerota</taxon>
        <taxon>Nitrososphaeria</taxon>
        <taxon>Nitrososphaerales</taxon>
        <taxon>Nitrososphaeraceae</taxon>
        <taxon>Nitrososphaera</taxon>
    </lineage>
</organism>
<keyword evidence="2" id="KW-1185">Reference proteome</keyword>
<dbReference type="AlphaFoldDB" id="K0IKL2"/>
<dbReference type="EMBL" id="CP002408">
    <property type="protein sequence ID" value="AFU59828.1"/>
    <property type="molecule type" value="Genomic_DNA"/>
</dbReference>
<dbReference type="InterPro" id="IPR036390">
    <property type="entry name" value="WH_DNA-bd_sf"/>
</dbReference>
<dbReference type="STRING" id="1237085.Ngar_c29090"/>
<sequence length="295" mass="33469">MALLEILSSGARKLILEELAKDDTRPVSAYALAKVSGYTQRTISEECKRLARADILKPVKIGEGQNGYVYNDNPIAQGLRSLILDNLQRMESNSVVEKIAKNLRMTDYYISLPLGLKVSYDVFYVPNYLLVIVDKNNTKAVDFLENIAKETKEGKVIVKKESLWGREYKFDANTGASIASIEQAMADGLEYYQTVKDTEVIRVLLARTSSIDIKKLNKLSDIRGASRAYRALSLKDRFLKDYSSKEFQKRAIRNDIDGFFSSDLKAQILPTLFPNETYRPEQIQMLNNALPNFQK</sequence>
<proteinExistence type="predicted"/>
<dbReference type="Gene3D" id="1.10.10.10">
    <property type="entry name" value="Winged helix-like DNA-binding domain superfamily/Winged helix DNA-binding domain"/>
    <property type="match status" value="1"/>
</dbReference>
<dbReference type="RefSeq" id="WP_015020362.1">
    <property type="nucleotide sequence ID" value="NC_018719.1"/>
</dbReference>
<dbReference type="SUPFAM" id="SSF46785">
    <property type="entry name" value="Winged helix' DNA-binding domain"/>
    <property type="match status" value="1"/>
</dbReference>
<evidence type="ECO:0000313" key="1">
    <source>
        <dbReference type="EMBL" id="AFU59828.1"/>
    </source>
</evidence>
<dbReference type="InParanoid" id="K0IKL2"/>
<reference evidence="1 2" key="1">
    <citation type="journal article" date="2012" name="Environ. Microbiol.">
        <title>The genome of the ammonia-oxidizing Candidatus Nitrososphaera gargensis: insights into metabolic versatility and environmental adaptations.</title>
        <authorList>
            <person name="Spang A."/>
            <person name="Poehlein A."/>
            <person name="Offre P."/>
            <person name="Zumbragel S."/>
            <person name="Haider S."/>
            <person name="Rychlik N."/>
            <person name="Nowka B."/>
            <person name="Schmeisser C."/>
            <person name="Lebedeva E.V."/>
            <person name="Rattei T."/>
            <person name="Bohm C."/>
            <person name="Schmid M."/>
            <person name="Galushko A."/>
            <person name="Hatzenpichler R."/>
            <person name="Weinmaier T."/>
            <person name="Daniel R."/>
            <person name="Schleper C."/>
            <person name="Spieck E."/>
            <person name="Streit W."/>
            <person name="Wagner M."/>
        </authorList>
    </citation>
    <scope>NUCLEOTIDE SEQUENCE [LARGE SCALE GENOMIC DNA]</scope>
    <source>
        <strain evidence="2">Ga9.2</strain>
    </source>
</reference>
<name>K0IKL2_NITGG</name>
<protein>
    <submittedName>
        <fullName evidence="1">Uncharacterized protein</fullName>
    </submittedName>
</protein>
<dbReference type="HOGENOM" id="CLU_942047_0_0_2"/>
<evidence type="ECO:0000313" key="2">
    <source>
        <dbReference type="Proteomes" id="UP000008037"/>
    </source>
</evidence>
<dbReference type="InterPro" id="IPR036388">
    <property type="entry name" value="WH-like_DNA-bd_sf"/>
</dbReference>
<dbReference type="BioCyc" id="CNIT1237085:G1324-2909-MONOMER"/>
<gene>
    <name evidence="1" type="ordered locus">Ngar_c29090</name>
</gene>
<dbReference type="KEGG" id="nga:Ngar_c29090"/>